<dbReference type="Gene3D" id="3.40.50.1820">
    <property type="entry name" value="alpha/beta hydrolase"/>
    <property type="match status" value="1"/>
</dbReference>
<gene>
    <name evidence="3" type="ORF">HDF16_003404</name>
</gene>
<proteinExistence type="predicted"/>
<dbReference type="Proteomes" id="UP000540989">
    <property type="component" value="Unassembled WGS sequence"/>
</dbReference>
<dbReference type="InterPro" id="IPR029058">
    <property type="entry name" value="AB_hydrolase_fold"/>
</dbReference>
<organism evidence="3 4">
    <name type="scientific">Granulicella aggregans</name>
    <dbReference type="NCBI Taxonomy" id="474949"/>
    <lineage>
        <taxon>Bacteria</taxon>
        <taxon>Pseudomonadati</taxon>
        <taxon>Acidobacteriota</taxon>
        <taxon>Terriglobia</taxon>
        <taxon>Terriglobales</taxon>
        <taxon>Acidobacteriaceae</taxon>
        <taxon>Granulicella</taxon>
    </lineage>
</organism>
<comment type="caution">
    <text evidence="3">The sequence shown here is derived from an EMBL/GenBank/DDBJ whole genome shotgun (WGS) entry which is preliminary data.</text>
</comment>
<dbReference type="PANTHER" id="PTHR43433:SF5">
    <property type="entry name" value="AB HYDROLASE-1 DOMAIN-CONTAINING PROTEIN"/>
    <property type="match status" value="1"/>
</dbReference>
<dbReference type="RefSeq" id="WP_221312802.1">
    <property type="nucleotide sequence ID" value="NZ_JACHIP010000004.1"/>
</dbReference>
<reference evidence="3 4" key="1">
    <citation type="submission" date="2020-08" db="EMBL/GenBank/DDBJ databases">
        <title>Genomic Encyclopedia of Type Strains, Phase IV (KMG-V): Genome sequencing to study the core and pangenomes of soil and plant-associated prokaryotes.</title>
        <authorList>
            <person name="Whitman W."/>
        </authorList>
    </citation>
    <scope>NUCLEOTIDE SEQUENCE [LARGE SCALE GENOMIC DNA]</scope>
    <source>
        <strain evidence="3 4">M8UP14</strain>
    </source>
</reference>
<dbReference type="GO" id="GO:0004806">
    <property type="term" value="F:triacylglycerol lipase activity"/>
    <property type="evidence" value="ECO:0007669"/>
    <property type="project" value="TreeGrafter"/>
</dbReference>
<feature type="domain" description="AB hydrolase-1" evidence="2">
    <location>
        <begin position="59"/>
        <end position="172"/>
    </location>
</feature>
<name>A0A7W7ZEY1_9BACT</name>
<evidence type="ECO:0000256" key="1">
    <source>
        <dbReference type="SAM" id="SignalP"/>
    </source>
</evidence>
<dbReference type="AlphaFoldDB" id="A0A7W7ZEY1"/>
<dbReference type="InterPro" id="IPR000073">
    <property type="entry name" value="AB_hydrolase_1"/>
</dbReference>
<protein>
    <submittedName>
        <fullName evidence="3">Pimeloyl-ACP methyl ester carboxylesterase</fullName>
    </submittedName>
</protein>
<sequence>MRLLQRIALSTVFMLSTAACTAAHAQEAKPIPYDHNPAAGKFYDINGFKMYTEVYGEGPPVLMIHGNNGDMSAFFRNVPYFAKHYKVILADSRSQGRSVDPDHPLNFEMMADDYAALLDVMHIDSAYVLGWSDGGINALLLAMRHPEKVKKLVATGANLWVGPDPFALGLWDQMEHEYTTGLTKTYTTPKEKNDRKLFLLDWWEPHITLAQLHTIQTPSLIMAGDHDVISLPHTLVIYQNLPHAELWIVPNSGHPTVIEHADEVNKKVDEFFTQPFKDFKPTE</sequence>
<evidence type="ECO:0000259" key="2">
    <source>
        <dbReference type="Pfam" id="PF00561"/>
    </source>
</evidence>
<accession>A0A7W7ZEY1</accession>
<dbReference type="Pfam" id="PF00561">
    <property type="entry name" value="Abhydrolase_1"/>
    <property type="match status" value="1"/>
</dbReference>
<dbReference type="PANTHER" id="PTHR43433">
    <property type="entry name" value="HYDROLASE, ALPHA/BETA FOLD FAMILY PROTEIN"/>
    <property type="match status" value="1"/>
</dbReference>
<dbReference type="SUPFAM" id="SSF53474">
    <property type="entry name" value="alpha/beta-Hydrolases"/>
    <property type="match status" value="1"/>
</dbReference>
<keyword evidence="4" id="KW-1185">Reference proteome</keyword>
<feature type="chain" id="PRO_5031087532" evidence="1">
    <location>
        <begin position="26"/>
        <end position="283"/>
    </location>
</feature>
<dbReference type="InterPro" id="IPR050471">
    <property type="entry name" value="AB_hydrolase"/>
</dbReference>
<keyword evidence="1" id="KW-0732">Signal</keyword>
<dbReference type="PROSITE" id="PS51257">
    <property type="entry name" value="PROKAR_LIPOPROTEIN"/>
    <property type="match status" value="1"/>
</dbReference>
<dbReference type="EMBL" id="JACHIP010000004">
    <property type="protein sequence ID" value="MBB5058690.1"/>
    <property type="molecule type" value="Genomic_DNA"/>
</dbReference>
<feature type="signal peptide" evidence="1">
    <location>
        <begin position="1"/>
        <end position="25"/>
    </location>
</feature>
<dbReference type="GO" id="GO:0046503">
    <property type="term" value="P:glycerolipid catabolic process"/>
    <property type="evidence" value="ECO:0007669"/>
    <property type="project" value="TreeGrafter"/>
</dbReference>
<evidence type="ECO:0000313" key="4">
    <source>
        <dbReference type="Proteomes" id="UP000540989"/>
    </source>
</evidence>
<evidence type="ECO:0000313" key="3">
    <source>
        <dbReference type="EMBL" id="MBB5058690.1"/>
    </source>
</evidence>